<name>A0AAE0Z7W6_9GAST</name>
<dbReference type="Proteomes" id="UP001283361">
    <property type="component" value="Unassembled WGS sequence"/>
</dbReference>
<comment type="caution">
    <text evidence="2">The sequence shown here is derived from an EMBL/GenBank/DDBJ whole genome shotgun (WGS) entry which is preliminary data.</text>
</comment>
<organism evidence="2 3">
    <name type="scientific">Elysia crispata</name>
    <name type="common">lettuce slug</name>
    <dbReference type="NCBI Taxonomy" id="231223"/>
    <lineage>
        <taxon>Eukaryota</taxon>
        <taxon>Metazoa</taxon>
        <taxon>Spiralia</taxon>
        <taxon>Lophotrochozoa</taxon>
        <taxon>Mollusca</taxon>
        <taxon>Gastropoda</taxon>
        <taxon>Heterobranchia</taxon>
        <taxon>Euthyneura</taxon>
        <taxon>Panpulmonata</taxon>
        <taxon>Sacoglossa</taxon>
        <taxon>Placobranchoidea</taxon>
        <taxon>Plakobranchidae</taxon>
        <taxon>Elysia</taxon>
    </lineage>
</organism>
<feature type="compositionally biased region" description="Polar residues" evidence="1">
    <location>
        <begin position="73"/>
        <end position="84"/>
    </location>
</feature>
<evidence type="ECO:0000256" key="1">
    <source>
        <dbReference type="SAM" id="MobiDB-lite"/>
    </source>
</evidence>
<gene>
    <name evidence="2" type="ORF">RRG08_039999</name>
</gene>
<dbReference type="AlphaFoldDB" id="A0AAE0Z7W6"/>
<accession>A0AAE0Z7W6</accession>
<sequence>MLYSNPKNSFQLLTAGALFLTYQKLESLHDVLASALRPGVSVPRPGAVRVKAGRESSCRQVLDLYASNSLPTRTSQYKRGSRQGTRVEEAGGGRHGGVQLEIRISTHSPHILHYLTWEDNPADSDGPIGGDKHN</sequence>
<reference evidence="2" key="1">
    <citation type="journal article" date="2023" name="G3 (Bethesda)">
        <title>A reference genome for the long-term kleptoplast-retaining sea slug Elysia crispata morphotype clarki.</title>
        <authorList>
            <person name="Eastman K.E."/>
            <person name="Pendleton A.L."/>
            <person name="Shaikh M.A."/>
            <person name="Suttiyut T."/>
            <person name="Ogas R."/>
            <person name="Tomko P."/>
            <person name="Gavelis G."/>
            <person name="Widhalm J.R."/>
            <person name="Wisecaver J.H."/>
        </authorList>
    </citation>
    <scope>NUCLEOTIDE SEQUENCE</scope>
    <source>
        <strain evidence="2">ECLA1</strain>
    </source>
</reference>
<protein>
    <submittedName>
        <fullName evidence="2">Uncharacterized protein</fullName>
    </submittedName>
</protein>
<feature type="region of interest" description="Disordered" evidence="1">
    <location>
        <begin position="73"/>
        <end position="95"/>
    </location>
</feature>
<proteinExistence type="predicted"/>
<dbReference type="EMBL" id="JAWDGP010004442">
    <property type="protein sequence ID" value="KAK3764403.1"/>
    <property type="molecule type" value="Genomic_DNA"/>
</dbReference>
<evidence type="ECO:0000313" key="3">
    <source>
        <dbReference type="Proteomes" id="UP001283361"/>
    </source>
</evidence>
<keyword evidence="3" id="KW-1185">Reference proteome</keyword>
<evidence type="ECO:0000313" key="2">
    <source>
        <dbReference type="EMBL" id="KAK3764403.1"/>
    </source>
</evidence>